<dbReference type="PATRIC" id="fig|1050174.4.peg.443"/>
<organism evidence="3 4">
    <name type="scientific">Corynebacterium epidermidicanis</name>
    <dbReference type="NCBI Taxonomy" id="1050174"/>
    <lineage>
        <taxon>Bacteria</taxon>
        <taxon>Bacillati</taxon>
        <taxon>Actinomycetota</taxon>
        <taxon>Actinomycetes</taxon>
        <taxon>Mycobacteriales</taxon>
        <taxon>Corynebacteriaceae</taxon>
        <taxon>Corynebacterium</taxon>
    </lineage>
</organism>
<evidence type="ECO:0000256" key="2">
    <source>
        <dbReference type="SAM" id="Phobius"/>
    </source>
</evidence>
<dbReference type="Pfam" id="PF20176">
    <property type="entry name" value="DUF6541"/>
    <property type="match status" value="1"/>
</dbReference>
<reference evidence="3 4" key="1">
    <citation type="submission" date="2015-05" db="EMBL/GenBank/DDBJ databases">
        <title>Complete genome sequence of Corynebacterium epidermidicanis DSM 45586, isolated from the skin of a dog suffering from pruritus.</title>
        <authorList>
            <person name="Ruckert C."/>
            <person name="Albersmeier A."/>
            <person name="Winkler A."/>
            <person name="Tauch A."/>
        </authorList>
    </citation>
    <scope>NUCLEOTIDE SEQUENCE [LARGE SCALE GENOMIC DNA]</scope>
    <source>
        <strain evidence="3 4">DSM 45586</strain>
    </source>
</reference>
<name>A0A0G3GMF1_9CORY</name>
<feature type="transmembrane region" description="Helical" evidence="2">
    <location>
        <begin position="221"/>
        <end position="245"/>
    </location>
</feature>
<feature type="transmembrane region" description="Helical" evidence="2">
    <location>
        <begin position="281"/>
        <end position="298"/>
    </location>
</feature>
<dbReference type="EMBL" id="CP011541">
    <property type="protein sequence ID" value="AKK02319.1"/>
    <property type="molecule type" value="Genomic_DNA"/>
</dbReference>
<dbReference type="InterPro" id="IPR046671">
    <property type="entry name" value="DUF6541"/>
</dbReference>
<feature type="transmembrane region" description="Helical" evidence="2">
    <location>
        <begin position="6"/>
        <end position="24"/>
    </location>
</feature>
<dbReference type="KEGG" id="cei:CEPID_02190"/>
<feature type="transmembrane region" description="Helical" evidence="2">
    <location>
        <begin position="424"/>
        <end position="441"/>
    </location>
</feature>
<gene>
    <name evidence="3" type="ORF">CEPID_02190</name>
</gene>
<keyword evidence="2" id="KW-1133">Transmembrane helix</keyword>
<dbReference type="STRING" id="1050174.CEPID_02190"/>
<feature type="transmembrane region" description="Helical" evidence="2">
    <location>
        <begin position="363"/>
        <end position="383"/>
    </location>
</feature>
<proteinExistence type="predicted"/>
<evidence type="ECO:0000313" key="4">
    <source>
        <dbReference type="Proteomes" id="UP000035368"/>
    </source>
</evidence>
<feature type="region of interest" description="Disordered" evidence="1">
    <location>
        <begin position="742"/>
        <end position="792"/>
    </location>
</feature>
<dbReference type="Proteomes" id="UP000035368">
    <property type="component" value="Chromosome"/>
</dbReference>
<feature type="transmembrane region" description="Helical" evidence="2">
    <location>
        <begin position="257"/>
        <end position="275"/>
    </location>
</feature>
<accession>A0A0G3GMF1</accession>
<feature type="transmembrane region" description="Helical" evidence="2">
    <location>
        <begin position="64"/>
        <end position="84"/>
    </location>
</feature>
<keyword evidence="2" id="KW-0472">Membrane</keyword>
<keyword evidence="4" id="KW-1185">Reference proteome</keyword>
<feature type="compositionally biased region" description="Basic and acidic residues" evidence="1">
    <location>
        <begin position="749"/>
        <end position="763"/>
    </location>
</feature>
<feature type="transmembrane region" description="Helical" evidence="2">
    <location>
        <begin position="31"/>
        <end position="52"/>
    </location>
</feature>
<feature type="transmembrane region" description="Helical" evidence="2">
    <location>
        <begin position="486"/>
        <end position="510"/>
    </location>
</feature>
<keyword evidence="2" id="KW-0812">Transmembrane</keyword>
<evidence type="ECO:0000256" key="1">
    <source>
        <dbReference type="SAM" id="MobiDB-lite"/>
    </source>
</evidence>
<feature type="transmembrane region" description="Helical" evidence="2">
    <location>
        <begin position="327"/>
        <end position="343"/>
    </location>
</feature>
<protein>
    <submittedName>
        <fullName evidence="3">Uncharacterized protein</fullName>
    </submittedName>
</protein>
<dbReference type="AlphaFoldDB" id="A0A0G3GMF1"/>
<sequence length="792" mass="86469">MGMASAAAIAIAVFMLPGFILNWVSGARGPWAIAASVPSSFGVFGLAAWLLGLTDYRFEVKTVAVIWAAIVVLAIIWRAGVIVFRRRRLAKARSDIDSEAPVDGEASLAEPASYKTDWRVGTLLDPRWILPGVGAMLGAYLFLRCSLGYLSVSTRGMDNIFQGWDVHWHASVMRWIMDAGIASPTRMGELQNTETQAKMYYPSAWHAGGALFREIAGISPIAATNLTALVLPAICLPLTVAAIAWRLVNNRGLTAQIAAGLAPLIVPGFPVLFWIGHFVGAWPYLAAMSVSGIVLGLFMSVPYSPIRIFAAALAFMGLVQIHPAAATVPVLGLALWWLLYLLWRPARRPATWKGHIGYRLRDVALLAIPGIMGALTLLPQILLGAEQTEEVKEFSALEDLSRTETWMNSIFMRTRHTSVFQLDMTPWVWLALAGAIALLVWRRNLWAPAFWGLSVWITANSLQPFGDGWGDTLGMIGALHYNTAHRLIMPCAMFIVAGAAVALAVAIRLVTGGPIKKFAKPASISAVVLALIGGGVVEAAATEHIGPGAQWTINAARDERIVNHRDLRAFDWLKTQPRAMDGVIFSNPDEGSGWMYAYNGLPAFYKHYLWPNAPAGSETNLLFFHTMRLGAGNFDVPDEANRVDIAAKELGVTYIYISPPKFWPFQWDRPDLEFGLMETPGLTTVYRDKEIGIYAVNAAFSDEELLAIRANSPSPDPLPRLKTKGELGLAETFDEIDQPVIHRPTIPNRGRDSHFEWLSKNKPDQWPGGDKLAQVPSPADVEAGGDGEVVAP</sequence>
<evidence type="ECO:0000313" key="3">
    <source>
        <dbReference type="EMBL" id="AKK02319.1"/>
    </source>
</evidence>